<protein>
    <submittedName>
        <fullName evidence="6">Alpha/beta hydrolase</fullName>
    </submittedName>
</protein>
<evidence type="ECO:0000256" key="1">
    <source>
        <dbReference type="ARBA" id="ARBA00022801"/>
    </source>
</evidence>
<evidence type="ECO:0000256" key="3">
    <source>
        <dbReference type="SAM" id="SignalP"/>
    </source>
</evidence>
<dbReference type="GO" id="GO:0016787">
    <property type="term" value="F:hydrolase activity"/>
    <property type="evidence" value="ECO:0007669"/>
    <property type="project" value="UniProtKB-KW"/>
</dbReference>
<keyword evidence="7" id="KW-1185">Reference proteome</keyword>
<dbReference type="InterPro" id="IPR049492">
    <property type="entry name" value="BD-FAE-like_dom"/>
</dbReference>
<dbReference type="AlphaFoldDB" id="A0AA51MLD2"/>
<reference evidence="6 7" key="1">
    <citation type="submission" date="2023-08" db="EMBL/GenBank/DDBJ databases">
        <title>New molecular markers tilS and rpoB for phylogenetic and monitoring studies of the genus Thiothrix biodiversity.</title>
        <authorList>
            <person name="Ravin N.V."/>
            <person name="Smolyakov D."/>
            <person name="Markov N.D."/>
            <person name="Beletsky A.V."/>
            <person name="Mardanov A.V."/>
            <person name="Rudenko T.S."/>
            <person name="Grabovich M.Y."/>
        </authorList>
    </citation>
    <scope>NUCLEOTIDE SEQUENCE</scope>
    <source>
        <strain evidence="6">DNT52</strain>
        <strain evidence="5 7">H33</strain>
    </source>
</reference>
<feature type="region of interest" description="Disordered" evidence="2">
    <location>
        <begin position="27"/>
        <end position="48"/>
    </location>
</feature>
<feature type="domain" description="BD-FAE-like" evidence="4">
    <location>
        <begin position="75"/>
        <end position="283"/>
    </location>
</feature>
<evidence type="ECO:0000313" key="7">
    <source>
        <dbReference type="Proteomes" id="UP001223336"/>
    </source>
</evidence>
<keyword evidence="3" id="KW-0732">Signal</keyword>
<dbReference type="PANTHER" id="PTHR48081:SF13">
    <property type="entry name" value="ALPHA_BETA HYDROLASE"/>
    <property type="match status" value="1"/>
</dbReference>
<dbReference type="Pfam" id="PF20434">
    <property type="entry name" value="BD-FAE"/>
    <property type="match status" value="1"/>
</dbReference>
<dbReference type="Proteomes" id="UP001229862">
    <property type="component" value="Chromosome"/>
</dbReference>
<dbReference type="InterPro" id="IPR029058">
    <property type="entry name" value="AB_hydrolase_fold"/>
</dbReference>
<accession>A0AA51MLD2</accession>
<evidence type="ECO:0000313" key="5">
    <source>
        <dbReference type="EMBL" id="MDQ5770272.1"/>
    </source>
</evidence>
<feature type="signal peptide" evidence="3">
    <location>
        <begin position="1"/>
        <end position="24"/>
    </location>
</feature>
<dbReference type="RefSeq" id="WP_308136020.1">
    <property type="nucleotide sequence ID" value="NZ_CP133197.1"/>
</dbReference>
<proteinExistence type="predicted"/>
<dbReference type="SUPFAM" id="SSF53474">
    <property type="entry name" value="alpha/beta-Hydrolases"/>
    <property type="match status" value="1"/>
</dbReference>
<evidence type="ECO:0000259" key="4">
    <source>
        <dbReference type="Pfam" id="PF20434"/>
    </source>
</evidence>
<dbReference type="Gene3D" id="3.40.50.1820">
    <property type="entry name" value="alpha/beta hydrolase"/>
    <property type="match status" value="1"/>
</dbReference>
<organism evidence="6">
    <name type="scientific">Thiothrix subterranea</name>
    <dbReference type="NCBI Taxonomy" id="2735563"/>
    <lineage>
        <taxon>Bacteria</taxon>
        <taxon>Pseudomonadati</taxon>
        <taxon>Pseudomonadota</taxon>
        <taxon>Gammaproteobacteria</taxon>
        <taxon>Thiotrichales</taxon>
        <taxon>Thiotrichaceae</taxon>
        <taxon>Thiothrix</taxon>
    </lineage>
</organism>
<dbReference type="Proteomes" id="UP001223336">
    <property type="component" value="Unassembled WGS sequence"/>
</dbReference>
<name>A0AA51MLD2_9GAMM</name>
<feature type="chain" id="PRO_5041342596" evidence="3">
    <location>
        <begin position="25"/>
        <end position="327"/>
    </location>
</feature>
<dbReference type="EMBL" id="JAVFKN010000028">
    <property type="protein sequence ID" value="MDQ5770272.1"/>
    <property type="molecule type" value="Genomic_DNA"/>
</dbReference>
<dbReference type="PANTHER" id="PTHR48081">
    <property type="entry name" value="AB HYDROLASE SUPERFAMILY PROTEIN C4A8.06C"/>
    <property type="match status" value="1"/>
</dbReference>
<evidence type="ECO:0000256" key="2">
    <source>
        <dbReference type="SAM" id="MobiDB-lite"/>
    </source>
</evidence>
<keyword evidence="1 6" id="KW-0378">Hydrolase</keyword>
<sequence>MTHIPLPSWAKVAFAVAFTSMLLASCGGSSSSTVTTAGTTTTDTTTGTTTTTTTAISTRSWKDVAYATTSNSQKMDIYLPATGTGTFPTVIWIHGGAFKFGDKANPQSLTALNNAGYAVVSVNYRLSTEAQWSAQLDDMKSIVTYLRTNAATYHLNPDKIGAWGASAGGHLASIMGIALANDPATRIQAAVNWFGPIDFYNMDADMLATNVTRCTGANGAADSPESALIGATVSENKSKADAASPLTYLAALPTTTPLPPFYMFHGLLDCNIAPAQSERLHNAIQAKFGNAKSNYMPIANGTHGAGDFKQTYVETAVIDFLNLHLKQ</sequence>
<evidence type="ECO:0000313" key="6">
    <source>
        <dbReference type="EMBL" id="WML85814.1"/>
    </source>
</evidence>
<dbReference type="InterPro" id="IPR050300">
    <property type="entry name" value="GDXG_lipolytic_enzyme"/>
</dbReference>
<gene>
    <name evidence="5" type="ORF">RCC75_17170</name>
    <name evidence="6" type="ORF">RCG00_16095</name>
</gene>
<dbReference type="EMBL" id="CP133217">
    <property type="protein sequence ID" value="WML85814.1"/>
    <property type="molecule type" value="Genomic_DNA"/>
</dbReference>